<dbReference type="Pfam" id="PF12210">
    <property type="entry name" value="Hrs_helical"/>
    <property type="match status" value="1"/>
</dbReference>
<dbReference type="Gene3D" id="3.30.40.10">
    <property type="entry name" value="Zinc/RING finger domain, C3HC4 (zinc finger)"/>
    <property type="match status" value="1"/>
</dbReference>
<dbReference type="InterPro" id="IPR013083">
    <property type="entry name" value="Znf_RING/FYVE/PHD"/>
</dbReference>
<gene>
    <name evidence="3" type="ORF">ZHD862_LOCUS13358</name>
</gene>
<dbReference type="PANTHER" id="PTHR46275:SF1">
    <property type="entry name" value="HEPATOCYTE GROWTH FACTOR-REGULATED TYROSINE KINASE SUBSTRATE"/>
    <property type="match status" value="1"/>
</dbReference>
<evidence type="ECO:0000259" key="2">
    <source>
        <dbReference type="Pfam" id="PF12210"/>
    </source>
</evidence>
<comment type="caution">
    <text evidence="3">The sequence shown here is derived from an EMBL/GenBank/DDBJ whole genome shotgun (WGS) entry which is preliminary data.</text>
</comment>
<dbReference type="InterPro" id="IPR024641">
    <property type="entry name" value="HRS_helical"/>
</dbReference>
<dbReference type="AlphaFoldDB" id="A0A814HZJ5"/>
<accession>A0A814HZJ5</accession>
<dbReference type="GO" id="GO:0032456">
    <property type="term" value="P:endocytic recycling"/>
    <property type="evidence" value="ECO:0007669"/>
    <property type="project" value="TreeGrafter"/>
</dbReference>
<name>A0A814HZJ5_9BILA</name>
<organism evidence="3 4">
    <name type="scientific">Rotaria sordida</name>
    <dbReference type="NCBI Taxonomy" id="392033"/>
    <lineage>
        <taxon>Eukaryota</taxon>
        <taxon>Metazoa</taxon>
        <taxon>Spiralia</taxon>
        <taxon>Gnathifera</taxon>
        <taxon>Rotifera</taxon>
        <taxon>Eurotatoria</taxon>
        <taxon>Bdelloidea</taxon>
        <taxon>Philodinida</taxon>
        <taxon>Philodinidae</taxon>
        <taxon>Rotaria</taxon>
    </lineage>
</organism>
<sequence>MVIDNQDNICSRCHIRTKFLETFKKCSYCSIKYCNQCWLELEISDDYKLLIDLIPKINHTNIKRICSICIKILLSRTLENSKIKKQENNINDDYQLALALSLSQNEADEKLKQKRKFNEKNNIQVEKINPIENKNFNDNHENLLETITEAIERFMNRAKSNYQRNRDVIGDTALLSAFISLQTCATDLEKLTHDLDHQRQHFETLQEKLTALRDAREALNILRYEHHEKKRQEQERLEQQRRLIMIQKVADLRQFKHTQIANFQENYFQHLLDEEQKMKEHLKKTKII</sequence>
<evidence type="ECO:0000313" key="3">
    <source>
        <dbReference type="EMBL" id="CAF1017490.1"/>
    </source>
</evidence>
<evidence type="ECO:0000256" key="1">
    <source>
        <dbReference type="SAM" id="Coils"/>
    </source>
</evidence>
<dbReference type="Proteomes" id="UP000663864">
    <property type="component" value="Unassembled WGS sequence"/>
</dbReference>
<dbReference type="SUPFAM" id="SSF57903">
    <property type="entry name" value="FYVE/PHD zinc finger"/>
    <property type="match status" value="1"/>
</dbReference>
<evidence type="ECO:0000313" key="4">
    <source>
        <dbReference type="Proteomes" id="UP000663864"/>
    </source>
</evidence>
<dbReference type="GO" id="GO:0043130">
    <property type="term" value="F:ubiquitin binding"/>
    <property type="evidence" value="ECO:0007669"/>
    <property type="project" value="TreeGrafter"/>
</dbReference>
<proteinExistence type="predicted"/>
<protein>
    <recommendedName>
        <fullName evidence="2">Hepatocyte growth factor-regulated tyrosine kinase substrate helical domain-containing protein</fullName>
    </recommendedName>
</protein>
<feature type="domain" description="Hepatocyte growth factor-regulated tyrosine kinase substrate helical" evidence="2">
    <location>
        <begin position="143"/>
        <end position="235"/>
    </location>
</feature>
<dbReference type="GO" id="GO:0031623">
    <property type="term" value="P:receptor internalization"/>
    <property type="evidence" value="ECO:0007669"/>
    <property type="project" value="TreeGrafter"/>
</dbReference>
<feature type="coiled-coil region" evidence="1">
    <location>
        <begin position="188"/>
        <end position="222"/>
    </location>
</feature>
<dbReference type="InterPro" id="IPR017073">
    <property type="entry name" value="HGS/VPS27"/>
</dbReference>
<reference evidence="3" key="1">
    <citation type="submission" date="2021-02" db="EMBL/GenBank/DDBJ databases">
        <authorList>
            <person name="Nowell W R."/>
        </authorList>
    </citation>
    <scope>NUCLEOTIDE SEQUENCE</scope>
</reference>
<keyword evidence="1" id="KW-0175">Coiled coil</keyword>
<dbReference type="InterPro" id="IPR011011">
    <property type="entry name" value="Znf_FYVE_PHD"/>
</dbReference>
<dbReference type="PANTHER" id="PTHR46275">
    <property type="entry name" value="HEPATOCYTE GROWTH FACTOR-REGULATED TYROSINE KINASE SUBSTRATE"/>
    <property type="match status" value="1"/>
</dbReference>
<dbReference type="Gene3D" id="1.20.5.1940">
    <property type="match status" value="1"/>
</dbReference>
<dbReference type="EMBL" id="CAJNOT010000547">
    <property type="protein sequence ID" value="CAF1017490.1"/>
    <property type="molecule type" value="Genomic_DNA"/>
</dbReference>
<dbReference type="GO" id="GO:0005769">
    <property type="term" value="C:early endosome"/>
    <property type="evidence" value="ECO:0007669"/>
    <property type="project" value="TreeGrafter"/>
</dbReference>